<evidence type="ECO:0000256" key="1">
    <source>
        <dbReference type="ARBA" id="ARBA00009437"/>
    </source>
</evidence>
<dbReference type="FunFam" id="1.10.10.10:FF:000001">
    <property type="entry name" value="LysR family transcriptional regulator"/>
    <property type="match status" value="1"/>
</dbReference>
<dbReference type="Gene3D" id="1.10.10.10">
    <property type="entry name" value="Winged helix-like DNA-binding domain superfamily/Winged helix DNA-binding domain"/>
    <property type="match status" value="1"/>
</dbReference>
<dbReference type="Pfam" id="PF03466">
    <property type="entry name" value="LysR_substrate"/>
    <property type="match status" value="1"/>
</dbReference>
<keyword evidence="4" id="KW-0804">Transcription</keyword>
<dbReference type="InterPro" id="IPR005119">
    <property type="entry name" value="LysR_subst-bd"/>
</dbReference>
<accession>B3EA60</accession>
<dbReference type="InterPro" id="IPR036390">
    <property type="entry name" value="WH_DNA-bd_sf"/>
</dbReference>
<evidence type="ECO:0000256" key="4">
    <source>
        <dbReference type="ARBA" id="ARBA00023163"/>
    </source>
</evidence>
<dbReference type="RefSeq" id="WP_012468247.1">
    <property type="nucleotide sequence ID" value="NC_010814.1"/>
</dbReference>
<organism evidence="6 7">
    <name type="scientific">Trichlorobacter lovleyi (strain ATCC BAA-1151 / DSM 17278 / SZ)</name>
    <name type="common">Geobacter lovleyi</name>
    <dbReference type="NCBI Taxonomy" id="398767"/>
    <lineage>
        <taxon>Bacteria</taxon>
        <taxon>Pseudomonadati</taxon>
        <taxon>Thermodesulfobacteriota</taxon>
        <taxon>Desulfuromonadia</taxon>
        <taxon>Geobacterales</taxon>
        <taxon>Geobacteraceae</taxon>
        <taxon>Trichlorobacter</taxon>
    </lineage>
</organism>
<feature type="domain" description="HTH lysR-type" evidence="5">
    <location>
        <begin position="1"/>
        <end position="58"/>
    </location>
</feature>
<evidence type="ECO:0000256" key="3">
    <source>
        <dbReference type="ARBA" id="ARBA00023125"/>
    </source>
</evidence>
<dbReference type="eggNOG" id="COG0583">
    <property type="taxonomic scope" value="Bacteria"/>
</dbReference>
<dbReference type="AlphaFoldDB" id="B3EA60"/>
<proteinExistence type="inferred from homology"/>
<dbReference type="Pfam" id="PF00126">
    <property type="entry name" value="HTH_1"/>
    <property type="match status" value="1"/>
</dbReference>
<dbReference type="InterPro" id="IPR036388">
    <property type="entry name" value="WH-like_DNA-bd_sf"/>
</dbReference>
<dbReference type="Proteomes" id="UP000002420">
    <property type="component" value="Chromosome"/>
</dbReference>
<dbReference type="Gene3D" id="3.40.190.10">
    <property type="entry name" value="Periplasmic binding protein-like II"/>
    <property type="match status" value="2"/>
</dbReference>
<dbReference type="PROSITE" id="PS50931">
    <property type="entry name" value="HTH_LYSR"/>
    <property type="match status" value="1"/>
</dbReference>
<dbReference type="EMBL" id="CP001089">
    <property type="protein sequence ID" value="ACD93888.1"/>
    <property type="molecule type" value="Genomic_DNA"/>
</dbReference>
<name>B3EA60_TRIL1</name>
<dbReference type="GO" id="GO:0032993">
    <property type="term" value="C:protein-DNA complex"/>
    <property type="evidence" value="ECO:0007669"/>
    <property type="project" value="TreeGrafter"/>
</dbReference>
<gene>
    <name evidence="6" type="ordered locus">Glov_0152</name>
</gene>
<evidence type="ECO:0000313" key="7">
    <source>
        <dbReference type="Proteomes" id="UP000002420"/>
    </source>
</evidence>
<dbReference type="PANTHER" id="PTHR30346:SF28">
    <property type="entry name" value="HTH-TYPE TRANSCRIPTIONAL REGULATOR CYNR"/>
    <property type="match status" value="1"/>
</dbReference>
<keyword evidence="3" id="KW-0238">DNA-binding</keyword>
<keyword evidence="7" id="KW-1185">Reference proteome</keyword>
<comment type="similarity">
    <text evidence="1">Belongs to the LysR transcriptional regulatory family.</text>
</comment>
<dbReference type="PANTHER" id="PTHR30346">
    <property type="entry name" value="TRANSCRIPTIONAL DUAL REGULATOR HCAR-RELATED"/>
    <property type="match status" value="1"/>
</dbReference>
<dbReference type="OrthoDB" id="5338251at2"/>
<evidence type="ECO:0000313" key="6">
    <source>
        <dbReference type="EMBL" id="ACD93888.1"/>
    </source>
</evidence>
<dbReference type="PRINTS" id="PR00039">
    <property type="entry name" value="HTHLYSR"/>
</dbReference>
<evidence type="ECO:0000259" key="5">
    <source>
        <dbReference type="PROSITE" id="PS50931"/>
    </source>
</evidence>
<dbReference type="KEGG" id="glo:Glov_0152"/>
<sequence length="302" mass="33126">MELRHLRYFVNVAQELSFSRAAEKLLVAQPALSTQIADLEQEIGTPLLLRNTRSVQLTAAGKVFLIEAQAILAAADAAKDRALRTSRGQEGQLSIGFFSAPTMLFLPDLIRRYRAIYPNVAIRMHELTPDRQLAAFSRGEIDIGFTRPLPPGYPDLAGEVLFQEHFLAVMAETHPLGSRQSIHLNELAQEPFVLLDRAVAVGLHDHIIAACLKAGFSPLVSTSPDLMSAVLTMVAAEQGVSIVPEGVQNLRSNQLAFVPIIPALEPIPLIVCWHAKTDAPPRDAFLQLIREQHAQVKSDGAW</sequence>
<protein>
    <submittedName>
        <fullName evidence="6">Transcriptional regulator, LysR family</fullName>
    </submittedName>
</protein>
<dbReference type="STRING" id="398767.Glov_0152"/>
<evidence type="ECO:0000256" key="2">
    <source>
        <dbReference type="ARBA" id="ARBA00023015"/>
    </source>
</evidence>
<dbReference type="HOGENOM" id="CLU_039613_6_4_7"/>
<dbReference type="SUPFAM" id="SSF46785">
    <property type="entry name" value="Winged helix' DNA-binding domain"/>
    <property type="match status" value="1"/>
</dbReference>
<dbReference type="SUPFAM" id="SSF53850">
    <property type="entry name" value="Periplasmic binding protein-like II"/>
    <property type="match status" value="1"/>
</dbReference>
<keyword evidence="2" id="KW-0805">Transcription regulation</keyword>
<dbReference type="CDD" id="cd08414">
    <property type="entry name" value="PBP2_LTTR_aromatics_like"/>
    <property type="match status" value="1"/>
</dbReference>
<dbReference type="InterPro" id="IPR000847">
    <property type="entry name" value="LysR_HTH_N"/>
</dbReference>
<dbReference type="GO" id="GO:0003677">
    <property type="term" value="F:DNA binding"/>
    <property type="evidence" value="ECO:0007669"/>
    <property type="project" value="UniProtKB-KW"/>
</dbReference>
<reference evidence="6 7" key="1">
    <citation type="submission" date="2008-05" db="EMBL/GenBank/DDBJ databases">
        <title>Complete sequence of chromosome of Geobacter lovleyi SZ.</title>
        <authorList>
            <consortium name="US DOE Joint Genome Institute"/>
            <person name="Lucas S."/>
            <person name="Copeland A."/>
            <person name="Lapidus A."/>
            <person name="Glavina del Rio T."/>
            <person name="Dalin E."/>
            <person name="Tice H."/>
            <person name="Bruce D."/>
            <person name="Goodwin L."/>
            <person name="Pitluck S."/>
            <person name="Chertkov O."/>
            <person name="Meincke L."/>
            <person name="Brettin T."/>
            <person name="Detter J.C."/>
            <person name="Han C."/>
            <person name="Tapia R."/>
            <person name="Kuske C.R."/>
            <person name="Schmutz J."/>
            <person name="Larimer F."/>
            <person name="Land M."/>
            <person name="Hauser L."/>
            <person name="Kyrpides N."/>
            <person name="Mikhailova N."/>
            <person name="Sung Y."/>
            <person name="Fletcher K.E."/>
            <person name="Ritalahti K.M."/>
            <person name="Loeffler F.E."/>
            <person name="Richardson P."/>
        </authorList>
    </citation>
    <scope>NUCLEOTIDE SEQUENCE [LARGE SCALE GENOMIC DNA]</scope>
    <source>
        <strain evidence="7">ATCC BAA-1151 / DSM 17278 / SZ</strain>
    </source>
</reference>
<dbReference type="GO" id="GO:0003700">
    <property type="term" value="F:DNA-binding transcription factor activity"/>
    <property type="evidence" value="ECO:0007669"/>
    <property type="project" value="InterPro"/>
</dbReference>